<reference evidence="2 3" key="1">
    <citation type="journal article" date="2013" name="ISME J.">
        <title>A metabolic model for members of the genus Tetrasphaera involved in enhanced biological phosphorus removal.</title>
        <authorList>
            <person name="Kristiansen R."/>
            <person name="Nguyen H.T.T."/>
            <person name="Saunders A.M."/>
            <person name="Nielsen J.L."/>
            <person name="Wimmer R."/>
            <person name="Le V.Q."/>
            <person name="McIlroy S.J."/>
            <person name="Petrovski S."/>
            <person name="Seviour R.J."/>
            <person name="Calteau A."/>
            <person name="Nielsen K.L."/>
            <person name="Nielsen P.H."/>
        </authorList>
    </citation>
    <scope>NUCLEOTIDE SEQUENCE [LARGE SCALE GENOMIC DNA]</scope>
    <source>
        <strain evidence="2 3">Ben 74</strain>
    </source>
</reference>
<dbReference type="OrthoDB" id="9784339at2"/>
<sequence length="193" mass="20835">MSQPLAEPHVSPKPLSILVVCTGNICRSALAHHYLAHHLQQEAPDAFQVASGGTGWFEGLTVPQDLIEIAPEVGDRLTGHASGPLEIAQIRAADLILTATTEHRSRVLVEVPAAFKRTFTIREFANVLAGRGLRPGADPDAWRAAIAQVARYRGGADDADIEDPYRRGRAAYEGMRATMLPLLDVVIDAARSE</sequence>
<dbReference type="STRING" id="1193518.BN13_140051"/>
<dbReference type="PANTHER" id="PTHR11717:SF31">
    <property type="entry name" value="LOW MOLECULAR WEIGHT PROTEIN-TYROSINE-PHOSPHATASE ETP-RELATED"/>
    <property type="match status" value="1"/>
</dbReference>
<comment type="caution">
    <text evidence="2">The sequence shown here is derived from an EMBL/GenBank/DDBJ whole genome shotgun (WGS) entry which is preliminary data.</text>
</comment>
<dbReference type="Pfam" id="PF01451">
    <property type="entry name" value="LMWPc"/>
    <property type="match status" value="1"/>
</dbReference>
<evidence type="ECO:0000259" key="1">
    <source>
        <dbReference type="SMART" id="SM00226"/>
    </source>
</evidence>
<dbReference type="InterPro" id="IPR023485">
    <property type="entry name" value="Ptyr_pPase"/>
</dbReference>
<dbReference type="Gene3D" id="3.40.50.2300">
    <property type="match status" value="1"/>
</dbReference>
<proteinExistence type="predicted"/>
<dbReference type="Proteomes" id="UP000035720">
    <property type="component" value="Unassembled WGS sequence"/>
</dbReference>
<dbReference type="SMART" id="SM00226">
    <property type="entry name" value="LMWPc"/>
    <property type="match status" value="1"/>
</dbReference>
<keyword evidence="3" id="KW-1185">Reference proteome</keyword>
<dbReference type="EMBL" id="CAJC01000046">
    <property type="protein sequence ID" value="CCI52059.1"/>
    <property type="molecule type" value="Genomic_DNA"/>
</dbReference>
<dbReference type="InterPro" id="IPR036196">
    <property type="entry name" value="Ptyr_pPase_sf"/>
</dbReference>
<feature type="domain" description="Phosphotyrosine protein phosphatase I" evidence="1">
    <location>
        <begin position="15"/>
        <end position="185"/>
    </location>
</feature>
<gene>
    <name evidence="2" type="ORF">BN13_140051</name>
</gene>
<protein>
    <submittedName>
        <fullName evidence="2">Protein tyrosine phosphatase</fullName>
    </submittedName>
</protein>
<dbReference type="RefSeq" id="WP_048544546.1">
    <property type="nucleotide sequence ID" value="NZ_HF571038.1"/>
</dbReference>
<dbReference type="PANTHER" id="PTHR11717">
    <property type="entry name" value="LOW MOLECULAR WEIGHT PROTEIN TYROSINE PHOSPHATASE"/>
    <property type="match status" value="1"/>
</dbReference>
<dbReference type="InterPro" id="IPR050438">
    <property type="entry name" value="LMW_PTPase"/>
</dbReference>
<dbReference type="AlphaFoldDB" id="A0A077M663"/>
<dbReference type="GO" id="GO:0004725">
    <property type="term" value="F:protein tyrosine phosphatase activity"/>
    <property type="evidence" value="ECO:0007669"/>
    <property type="project" value="TreeGrafter"/>
</dbReference>
<dbReference type="SUPFAM" id="SSF52788">
    <property type="entry name" value="Phosphotyrosine protein phosphatases I"/>
    <property type="match status" value="1"/>
</dbReference>
<accession>A0A077M663</accession>
<evidence type="ECO:0000313" key="2">
    <source>
        <dbReference type="EMBL" id="CCI52059.1"/>
    </source>
</evidence>
<name>A0A077M663_9MICO</name>
<evidence type="ECO:0000313" key="3">
    <source>
        <dbReference type="Proteomes" id="UP000035720"/>
    </source>
</evidence>
<organism evidence="2 3">
    <name type="scientific">Nostocoides jenkinsii Ben 74</name>
    <dbReference type="NCBI Taxonomy" id="1193518"/>
    <lineage>
        <taxon>Bacteria</taxon>
        <taxon>Bacillati</taxon>
        <taxon>Actinomycetota</taxon>
        <taxon>Actinomycetes</taxon>
        <taxon>Micrococcales</taxon>
        <taxon>Intrasporangiaceae</taxon>
        <taxon>Nostocoides</taxon>
    </lineage>
</organism>